<keyword evidence="2" id="KW-0378">Hydrolase</keyword>
<dbReference type="Gene3D" id="2.130.10.10">
    <property type="entry name" value="YVTN repeat-like/Quinoprotein amine dehydrogenase"/>
    <property type="match status" value="2"/>
</dbReference>
<dbReference type="InterPro" id="IPR052025">
    <property type="entry name" value="Xyloglucanase_GH74"/>
</dbReference>
<feature type="chain" id="PRO_5003396769" evidence="8">
    <location>
        <begin position="32"/>
        <end position="825"/>
    </location>
</feature>
<evidence type="ECO:0000256" key="1">
    <source>
        <dbReference type="ARBA" id="ARBA00022729"/>
    </source>
</evidence>
<feature type="region of interest" description="Disordered" evidence="7">
    <location>
        <begin position="48"/>
        <end position="102"/>
    </location>
</feature>
<dbReference type="GO" id="GO:0016798">
    <property type="term" value="F:hydrolase activity, acting on glycosyl bonds"/>
    <property type="evidence" value="ECO:0007669"/>
    <property type="project" value="UniProtKB-KW"/>
</dbReference>
<comment type="similarity">
    <text evidence="6">Belongs to the glycosyl hydrolase 74 family.</text>
</comment>
<protein>
    <submittedName>
        <fullName evidence="9">Neuraminidase (Sialidase)</fullName>
    </submittedName>
</protein>
<dbReference type="GO" id="GO:0010411">
    <property type="term" value="P:xyloglucan metabolic process"/>
    <property type="evidence" value="ECO:0007669"/>
    <property type="project" value="TreeGrafter"/>
</dbReference>
<evidence type="ECO:0000313" key="9">
    <source>
        <dbReference type="EMBL" id="AEK62482.1"/>
    </source>
</evidence>
<dbReference type="PANTHER" id="PTHR43739:SF2">
    <property type="entry name" value="OLIGOXYLOGLUCAN-REDUCING END-SPECIFIC XYLOGLUCANASE-RELATED"/>
    <property type="match status" value="1"/>
</dbReference>
<dbReference type="HOGENOM" id="CLU_004180_1_0_4"/>
<dbReference type="GO" id="GO:0000272">
    <property type="term" value="P:polysaccharide catabolic process"/>
    <property type="evidence" value="ECO:0007669"/>
    <property type="project" value="UniProtKB-KW"/>
</dbReference>
<dbReference type="SUPFAM" id="SSF110296">
    <property type="entry name" value="Oligoxyloglucan reducing end-specific cellobiohydrolase"/>
    <property type="match status" value="2"/>
</dbReference>
<dbReference type="AlphaFoldDB" id="G0ACC7"/>
<dbReference type="Proteomes" id="UP000008392">
    <property type="component" value="Chromosome"/>
</dbReference>
<keyword evidence="3" id="KW-0119">Carbohydrate metabolism</keyword>
<keyword evidence="1 8" id="KW-0732">Signal</keyword>
<reference evidence="9 10" key="1">
    <citation type="journal article" date="2004" name="Environ. Microbiol.">
        <title>Phylogeny-function analysis of (meta)genomic libraries: screening for expression of ribosomal RNA genes by large-insert library fluorescent in situ hybridization (LIL-FISH).</title>
        <authorList>
            <person name="Leveau J.H."/>
            <person name="Gerards S."/>
            <person name="de Boer W."/>
            <person name="van Veen J.A."/>
        </authorList>
    </citation>
    <scope>NUCLEOTIDE SEQUENCE [LARGE SCALE GENOMIC DNA]</scope>
    <source>
        <strain evidence="9 10">Ter331</strain>
    </source>
</reference>
<dbReference type="KEGG" id="cfu:CFU_2655"/>
<name>G0ACC7_COLFT</name>
<evidence type="ECO:0000313" key="10">
    <source>
        <dbReference type="Proteomes" id="UP000008392"/>
    </source>
</evidence>
<dbReference type="EMBL" id="CP002745">
    <property type="protein sequence ID" value="AEK62482.1"/>
    <property type="molecule type" value="Genomic_DNA"/>
</dbReference>
<reference evidence="9 10" key="3">
    <citation type="journal article" date="2008" name="FEMS Microbiol. Ecol.">
        <title>Identification and characterization of genes underlying chitinolysis in Collimonas fungivorans Ter331.</title>
        <authorList>
            <person name="Fritsche K."/>
            <person name="de Boer W."/>
            <person name="Gerards S."/>
            <person name="van den Berg M."/>
            <person name="van Veen J.A."/>
            <person name="Leveau J.H."/>
        </authorList>
    </citation>
    <scope>NUCLEOTIDE SEQUENCE [LARGE SCALE GENOMIC DNA]</scope>
    <source>
        <strain evidence="9 10">Ter331</strain>
    </source>
</reference>
<dbReference type="CDD" id="cd15482">
    <property type="entry name" value="Sialidase_non-viral"/>
    <property type="match status" value="1"/>
</dbReference>
<sequence length="825" mass="86056">MHTKNMTFLFKKQFFITISACLILSACGAGTSDFGTGSSSAGMAAIPAGAGSTPASTGSTPTGTGSTPTDTRSTPTGTDSTPTGTGSTPNNGSGDTSTGSTAATWTSVKWGGGGYVSGLIYHPTSPDVLYARTDIGGAYRWNQATSQWMPITDGLRFGQAESAFHYVESIALDPTNDQLVYLVGGNGGNGRLYTSSDRGNSWTWVSLPFMVNGNAAGRAIGERLRLDPTNPSTMFYGSRNAGLWKSADSGRTWAQVTGLSSLNMNTAAVGVEQIIFDNGNVGGGQTTWNMWAAVAPDYANAAGLTSTFYKSSNGGSSWTPVAVPTAVVGYYIPHFARAADGMYYVVFNKNAGPGGDGPGYLYKYSGLSGVWTLLSSTTAGGYGGVSVYGSGPTTRVALAVTNTWTDFPGQKITQLSDNAGSTWREIESQMPHTQTTSGYWGWNDDVEIDPNNRDHIMHLDGPGIWETMNASSATPSWTLKVTGIEETATLAVTTPPAGATYKLINSGGDIGTWVQTDLATMPTKGPTTGWTNGNSADMSWSDPQYIAAVATTNGSGGAGYGYWSGDGGATWANFATLPAGAAADGREASNIVVTARNKAIWAPSNAVPSYTTDNGASWTATNLPALTVFDGWTRAYRLAVDRKNPNKVYAYDSGGVWWSKTPGRVYVSTDGGHTFTLSQGSVSAGLRANPWQATSLAVNPNVEGDVWLADGDTVYHSVDSGATWTKLNNFASIFSNGNGAPDAQGASAVALGKAAVGAPYSAAIYVVGVINGQWGVWASDNAGSTWTRFNDDAHQFGGIGAMAADWNIYGRIYVNGTGRGLLYSN</sequence>
<keyword evidence="4" id="KW-0326">Glycosidase</keyword>
<evidence type="ECO:0000256" key="6">
    <source>
        <dbReference type="ARBA" id="ARBA00037986"/>
    </source>
</evidence>
<keyword evidence="10" id="KW-1185">Reference proteome</keyword>
<evidence type="ECO:0000256" key="7">
    <source>
        <dbReference type="SAM" id="MobiDB-lite"/>
    </source>
</evidence>
<gene>
    <name evidence="9" type="primary">celA</name>
    <name evidence="9" type="ordered locus">CFU_2655</name>
</gene>
<dbReference type="STRING" id="1005048.CFU_2655"/>
<accession>G0ACC7</accession>
<dbReference type="PANTHER" id="PTHR43739">
    <property type="entry name" value="XYLOGLUCANASE (EUROFUNG)"/>
    <property type="match status" value="1"/>
</dbReference>
<evidence type="ECO:0000256" key="2">
    <source>
        <dbReference type="ARBA" id="ARBA00022801"/>
    </source>
</evidence>
<keyword evidence="5" id="KW-0624">Polysaccharide degradation</keyword>
<reference evidence="9 10" key="2">
    <citation type="journal article" date="2006" name="J. Microbiol. Methods">
        <title>Genomic flank-sequencing of plasposon insertion sites for rapid identification of functional genes.</title>
        <authorList>
            <person name="Leveau J.H."/>
            <person name="Gerards S."/>
            <person name="Fritsche K."/>
            <person name="Zondag G."/>
            <person name="van Veen J.A."/>
        </authorList>
    </citation>
    <scope>NUCLEOTIDE SEQUENCE [LARGE SCALE GENOMIC DNA]</scope>
    <source>
        <strain evidence="9 10">Ter331</strain>
    </source>
</reference>
<evidence type="ECO:0000256" key="4">
    <source>
        <dbReference type="ARBA" id="ARBA00023295"/>
    </source>
</evidence>
<reference evidence="9 10" key="5">
    <citation type="journal article" date="2011" name="ISME J.">
        <title>Dual transcriptional profiling of a bacterial/fungal confrontation: Collimonas fungivorans versus Aspergillus niger.</title>
        <authorList>
            <person name="Mela F."/>
            <person name="Fritsche K."/>
            <person name="de Boer W."/>
            <person name="van Veen J.A."/>
            <person name="de Graaff L.H."/>
            <person name="van den Berg M."/>
            <person name="Leveau J.H."/>
        </authorList>
    </citation>
    <scope>NUCLEOTIDE SEQUENCE [LARGE SCALE GENOMIC DNA]</scope>
    <source>
        <strain evidence="9 10">Ter331</strain>
    </source>
</reference>
<evidence type="ECO:0000256" key="5">
    <source>
        <dbReference type="ARBA" id="ARBA00023326"/>
    </source>
</evidence>
<proteinExistence type="inferred from homology"/>
<reference evidence="9 10" key="4">
    <citation type="journal article" date="2010" name="Environ. Microbiol.">
        <title>The bacterial genus Collimonas: mycophagy, weathering and other adaptive solutions to life in oligotrophic soil environments.</title>
        <authorList>
            <person name="Leveau J.H."/>
            <person name="Uroz S."/>
            <person name="de Boer W."/>
        </authorList>
    </citation>
    <scope>NUCLEOTIDE SEQUENCE [LARGE SCALE GENOMIC DNA]</scope>
    <source>
        <strain evidence="9 10">Ter331</strain>
    </source>
</reference>
<feature type="signal peptide" evidence="8">
    <location>
        <begin position="1"/>
        <end position="31"/>
    </location>
</feature>
<dbReference type="eggNOG" id="COG4447">
    <property type="taxonomic scope" value="Bacteria"/>
</dbReference>
<evidence type="ECO:0000256" key="3">
    <source>
        <dbReference type="ARBA" id="ARBA00023277"/>
    </source>
</evidence>
<reference evidence="10" key="6">
    <citation type="submission" date="2011-05" db="EMBL/GenBank/DDBJ databases">
        <title>Complete sequence of Collimonas fungivorans Ter331.</title>
        <authorList>
            <person name="Leveau J.H."/>
        </authorList>
    </citation>
    <scope>NUCLEOTIDE SEQUENCE [LARGE SCALE GENOMIC DNA]</scope>
    <source>
        <strain evidence="10">Ter331</strain>
    </source>
</reference>
<evidence type="ECO:0000256" key="8">
    <source>
        <dbReference type="SAM" id="SignalP"/>
    </source>
</evidence>
<dbReference type="InterPro" id="IPR015943">
    <property type="entry name" value="WD40/YVTN_repeat-like_dom_sf"/>
</dbReference>
<organism evidence="9 10">
    <name type="scientific">Collimonas fungivorans (strain Ter331)</name>
    <dbReference type="NCBI Taxonomy" id="1005048"/>
    <lineage>
        <taxon>Bacteria</taxon>
        <taxon>Pseudomonadati</taxon>
        <taxon>Pseudomonadota</taxon>
        <taxon>Betaproteobacteria</taxon>
        <taxon>Burkholderiales</taxon>
        <taxon>Oxalobacteraceae</taxon>
        <taxon>Collimonas</taxon>
    </lineage>
</organism>
<dbReference type="PROSITE" id="PS51257">
    <property type="entry name" value="PROKAR_LIPOPROTEIN"/>
    <property type="match status" value="1"/>
</dbReference>